<name>A0A8J3WTQ4_9ACTN</name>
<dbReference type="SUPFAM" id="SSF47384">
    <property type="entry name" value="Homodimeric domain of signal transducing histidine kinase"/>
    <property type="match status" value="1"/>
</dbReference>
<evidence type="ECO:0000256" key="3">
    <source>
        <dbReference type="ARBA" id="ARBA00012438"/>
    </source>
</evidence>
<dbReference type="GO" id="GO:0005886">
    <property type="term" value="C:plasma membrane"/>
    <property type="evidence" value="ECO:0007669"/>
    <property type="project" value="UniProtKB-SubCell"/>
</dbReference>
<feature type="transmembrane region" description="Helical" evidence="16">
    <location>
        <begin position="76"/>
        <end position="94"/>
    </location>
</feature>
<feature type="transmembrane region" description="Helical" evidence="16">
    <location>
        <begin position="52"/>
        <end position="69"/>
    </location>
</feature>
<dbReference type="Pfam" id="PF00512">
    <property type="entry name" value="HisKA"/>
    <property type="match status" value="1"/>
</dbReference>
<evidence type="ECO:0000256" key="2">
    <source>
        <dbReference type="ARBA" id="ARBA00004651"/>
    </source>
</evidence>
<proteinExistence type="predicted"/>
<keyword evidence="11 16" id="KW-1133">Transmembrane helix</keyword>
<dbReference type="SUPFAM" id="SSF55785">
    <property type="entry name" value="PYP-like sensor domain (PAS domain)"/>
    <property type="match status" value="1"/>
</dbReference>
<evidence type="ECO:0000313" key="19">
    <source>
        <dbReference type="EMBL" id="GII00623.1"/>
    </source>
</evidence>
<keyword evidence="8" id="KW-0547">Nucleotide-binding</keyword>
<evidence type="ECO:0000256" key="4">
    <source>
        <dbReference type="ARBA" id="ARBA00022475"/>
    </source>
</evidence>
<evidence type="ECO:0000256" key="9">
    <source>
        <dbReference type="ARBA" id="ARBA00022777"/>
    </source>
</evidence>
<dbReference type="GO" id="GO:0005524">
    <property type="term" value="F:ATP binding"/>
    <property type="evidence" value="ECO:0007669"/>
    <property type="project" value="UniProtKB-KW"/>
</dbReference>
<dbReference type="InterPro" id="IPR004358">
    <property type="entry name" value="Sig_transdc_His_kin-like_C"/>
</dbReference>
<evidence type="ECO:0000256" key="10">
    <source>
        <dbReference type="ARBA" id="ARBA00022840"/>
    </source>
</evidence>
<comment type="caution">
    <text evidence="19">The sequence shown here is derived from an EMBL/GenBank/DDBJ whole genome shotgun (WGS) entry which is preliminary data.</text>
</comment>
<feature type="transmembrane region" description="Helical" evidence="16">
    <location>
        <begin position="252"/>
        <end position="267"/>
    </location>
</feature>
<evidence type="ECO:0000256" key="16">
    <source>
        <dbReference type="SAM" id="Phobius"/>
    </source>
</evidence>
<evidence type="ECO:0000256" key="13">
    <source>
        <dbReference type="ARBA" id="ARBA00023136"/>
    </source>
</evidence>
<dbReference type="InterPro" id="IPR050351">
    <property type="entry name" value="BphY/WalK/GraS-like"/>
</dbReference>
<dbReference type="InterPro" id="IPR007895">
    <property type="entry name" value="MASE1"/>
</dbReference>
<evidence type="ECO:0000259" key="18">
    <source>
        <dbReference type="PROSITE" id="PS50112"/>
    </source>
</evidence>
<keyword evidence="9" id="KW-0418">Kinase</keyword>
<feature type="domain" description="Histidine kinase" evidence="17">
    <location>
        <begin position="475"/>
        <end position="698"/>
    </location>
</feature>
<keyword evidence="10" id="KW-0067">ATP-binding</keyword>
<dbReference type="Gene3D" id="3.30.565.10">
    <property type="entry name" value="Histidine kinase-like ATPase, C-terminal domain"/>
    <property type="match status" value="1"/>
</dbReference>
<evidence type="ECO:0000256" key="8">
    <source>
        <dbReference type="ARBA" id="ARBA00022741"/>
    </source>
</evidence>
<evidence type="ECO:0000256" key="11">
    <source>
        <dbReference type="ARBA" id="ARBA00022989"/>
    </source>
</evidence>
<dbReference type="InterPro" id="IPR003594">
    <property type="entry name" value="HATPase_dom"/>
</dbReference>
<dbReference type="PANTHER" id="PTHR42878:SF7">
    <property type="entry name" value="SENSOR HISTIDINE KINASE GLRK"/>
    <property type="match status" value="1"/>
</dbReference>
<dbReference type="GO" id="GO:0000155">
    <property type="term" value="F:phosphorelay sensor kinase activity"/>
    <property type="evidence" value="ECO:0007669"/>
    <property type="project" value="InterPro"/>
</dbReference>
<feature type="transmembrane region" description="Helical" evidence="16">
    <location>
        <begin position="228"/>
        <end position="246"/>
    </location>
</feature>
<evidence type="ECO:0000256" key="6">
    <source>
        <dbReference type="ARBA" id="ARBA00022679"/>
    </source>
</evidence>
<protein>
    <recommendedName>
        <fullName evidence="14">Sensor-like histidine kinase SenX3</fullName>
        <ecNumber evidence="3">2.7.13.3</ecNumber>
    </recommendedName>
</protein>
<dbReference type="Pfam" id="PF05231">
    <property type="entry name" value="MASE1"/>
    <property type="match status" value="1"/>
</dbReference>
<comment type="catalytic activity">
    <reaction evidence="1">
        <text>ATP + protein L-histidine = ADP + protein N-phospho-L-histidine.</text>
        <dbReference type="EC" id="2.7.13.3"/>
    </reaction>
</comment>
<sequence length="709" mass="74418">MASVSRGSPVPEHADGPPASGGGTALRRTAMFAALHLAATLAGRMELAGGETFGLVWPAAGVGALWLLVQRHERSRWLDMLAMVTIFVVVNLLTDSTLPSALFFTAVNVAQILVFLRVLSRACPDLWDSPPWGAFERVRHLWGLLAAAAAAAAVGALVVPTVLGVLTGQWSAPSAVAWWARNTVNMAVIPALGLCLGRLPDRRVPASRRTSAWRAVREASDQAGGWRIAEFCALLAASAVAYLVAFGVSRDLPLAFLLIAVTVWAAVRFSTTVVALHTLVTGMVAIVLTVYGSGPFAIIDSPASRVLVAQVFVGMVAVVGLALVLGRDERERLTEQRIAAEKEAAAQAGMLAAIVDSMYDGLIVLDAGGRFLMSNPAARRLLGVDGVTGDIAEHRLFHPDGTPIGVERMPHRLALAGQEIRDMDVLVRVPGLAGELMLSVSATRLPVNGGAAAVVFHDVTAERRHRDELAAFAGVVAHDLLNPLTTIDGWLQILADAVKPPPGDDAPSGVDDSIAHIQRASGRMQELIQDLLAHATARDAPITPVPVDLGTLVREIAATRGDVPAGPGGARAPVFRIGELAAVLADRALVRQLVDNLIGNAVKYTAPGARPEITVTSAPERPGWIRVEVADRGIGIPPGQHEAIFENFRRAHEGGSYSGSGLGLAICKRIVERHGGTIGVRDNPGGGSRFHFTLPAAGAAPPAEADATP</sequence>
<reference evidence="19" key="1">
    <citation type="submission" date="2021-01" db="EMBL/GenBank/DDBJ databases">
        <title>Whole genome shotgun sequence of Planobispora takensis NBRC 109077.</title>
        <authorList>
            <person name="Komaki H."/>
            <person name="Tamura T."/>
        </authorList>
    </citation>
    <scope>NUCLEOTIDE SEQUENCE</scope>
    <source>
        <strain evidence="19">NBRC 109077</strain>
    </source>
</reference>
<dbReference type="SMART" id="SM00091">
    <property type="entry name" value="PAS"/>
    <property type="match status" value="1"/>
</dbReference>
<evidence type="ECO:0000259" key="17">
    <source>
        <dbReference type="PROSITE" id="PS50109"/>
    </source>
</evidence>
<dbReference type="EMBL" id="BOOK01000017">
    <property type="protein sequence ID" value="GII00623.1"/>
    <property type="molecule type" value="Genomic_DNA"/>
</dbReference>
<evidence type="ECO:0000256" key="1">
    <source>
        <dbReference type="ARBA" id="ARBA00000085"/>
    </source>
</evidence>
<keyword evidence="13 16" id="KW-0472">Membrane</keyword>
<dbReference type="Proteomes" id="UP000634476">
    <property type="component" value="Unassembled WGS sequence"/>
</dbReference>
<feature type="transmembrane region" description="Helical" evidence="16">
    <location>
        <begin position="306"/>
        <end position="326"/>
    </location>
</feature>
<dbReference type="Pfam" id="PF13188">
    <property type="entry name" value="PAS_8"/>
    <property type="match status" value="1"/>
</dbReference>
<dbReference type="GO" id="GO:0007234">
    <property type="term" value="P:osmosensory signaling via phosphorelay pathway"/>
    <property type="evidence" value="ECO:0007669"/>
    <property type="project" value="TreeGrafter"/>
</dbReference>
<dbReference type="InterPro" id="IPR003661">
    <property type="entry name" value="HisK_dim/P_dom"/>
</dbReference>
<dbReference type="InterPro" id="IPR000014">
    <property type="entry name" value="PAS"/>
</dbReference>
<keyword evidence="7 16" id="KW-0812">Transmembrane</keyword>
<dbReference type="Gene3D" id="3.30.450.20">
    <property type="entry name" value="PAS domain"/>
    <property type="match status" value="1"/>
</dbReference>
<dbReference type="PROSITE" id="PS50109">
    <property type="entry name" value="HIS_KIN"/>
    <property type="match status" value="1"/>
</dbReference>
<dbReference type="GO" id="GO:0000156">
    <property type="term" value="F:phosphorelay response regulator activity"/>
    <property type="evidence" value="ECO:0007669"/>
    <property type="project" value="TreeGrafter"/>
</dbReference>
<evidence type="ECO:0000256" key="15">
    <source>
        <dbReference type="SAM" id="MobiDB-lite"/>
    </source>
</evidence>
<feature type="region of interest" description="Disordered" evidence="15">
    <location>
        <begin position="1"/>
        <end position="21"/>
    </location>
</feature>
<dbReference type="PROSITE" id="PS50112">
    <property type="entry name" value="PAS"/>
    <property type="match status" value="1"/>
</dbReference>
<keyword evidence="5" id="KW-0597">Phosphoprotein</keyword>
<gene>
    <name evidence="19" type="ORF">Pta02_26310</name>
</gene>
<feature type="transmembrane region" description="Helical" evidence="16">
    <location>
        <begin position="178"/>
        <end position="199"/>
    </location>
</feature>
<keyword evidence="12" id="KW-0902">Two-component regulatory system</keyword>
<feature type="transmembrane region" description="Helical" evidence="16">
    <location>
        <begin position="274"/>
        <end position="294"/>
    </location>
</feature>
<evidence type="ECO:0000256" key="5">
    <source>
        <dbReference type="ARBA" id="ARBA00022553"/>
    </source>
</evidence>
<keyword evidence="4" id="KW-1003">Cell membrane</keyword>
<dbReference type="AlphaFoldDB" id="A0A8J3WTQ4"/>
<evidence type="ECO:0000313" key="20">
    <source>
        <dbReference type="Proteomes" id="UP000634476"/>
    </source>
</evidence>
<feature type="domain" description="PAS" evidence="18">
    <location>
        <begin position="347"/>
        <end position="383"/>
    </location>
</feature>
<comment type="subcellular location">
    <subcellularLocation>
        <location evidence="2">Cell membrane</location>
        <topology evidence="2">Multi-pass membrane protein</topology>
    </subcellularLocation>
</comment>
<dbReference type="CDD" id="cd00082">
    <property type="entry name" value="HisKA"/>
    <property type="match status" value="1"/>
</dbReference>
<dbReference type="InterPro" id="IPR036097">
    <property type="entry name" value="HisK_dim/P_sf"/>
</dbReference>
<dbReference type="InterPro" id="IPR036890">
    <property type="entry name" value="HATPase_C_sf"/>
</dbReference>
<feature type="transmembrane region" description="Helical" evidence="16">
    <location>
        <begin position="141"/>
        <end position="166"/>
    </location>
</feature>
<dbReference type="PRINTS" id="PR00344">
    <property type="entry name" value="BCTRLSENSOR"/>
</dbReference>
<dbReference type="SUPFAM" id="SSF55874">
    <property type="entry name" value="ATPase domain of HSP90 chaperone/DNA topoisomerase II/histidine kinase"/>
    <property type="match status" value="1"/>
</dbReference>
<evidence type="ECO:0000256" key="7">
    <source>
        <dbReference type="ARBA" id="ARBA00022692"/>
    </source>
</evidence>
<dbReference type="Pfam" id="PF02518">
    <property type="entry name" value="HATPase_c"/>
    <property type="match status" value="1"/>
</dbReference>
<dbReference type="PANTHER" id="PTHR42878">
    <property type="entry name" value="TWO-COMPONENT HISTIDINE KINASE"/>
    <property type="match status" value="1"/>
</dbReference>
<dbReference type="GO" id="GO:0030295">
    <property type="term" value="F:protein kinase activator activity"/>
    <property type="evidence" value="ECO:0007669"/>
    <property type="project" value="TreeGrafter"/>
</dbReference>
<organism evidence="19 20">
    <name type="scientific">Planobispora takensis</name>
    <dbReference type="NCBI Taxonomy" id="1367882"/>
    <lineage>
        <taxon>Bacteria</taxon>
        <taxon>Bacillati</taxon>
        <taxon>Actinomycetota</taxon>
        <taxon>Actinomycetes</taxon>
        <taxon>Streptosporangiales</taxon>
        <taxon>Streptosporangiaceae</taxon>
        <taxon>Planobispora</taxon>
    </lineage>
</organism>
<feature type="transmembrane region" description="Helical" evidence="16">
    <location>
        <begin position="100"/>
        <end position="120"/>
    </location>
</feature>
<keyword evidence="6" id="KW-0808">Transferase</keyword>
<dbReference type="InterPro" id="IPR005467">
    <property type="entry name" value="His_kinase_dom"/>
</dbReference>
<dbReference type="EC" id="2.7.13.3" evidence="3"/>
<dbReference type="SMART" id="SM00388">
    <property type="entry name" value="HisKA"/>
    <property type="match status" value="1"/>
</dbReference>
<dbReference type="SMART" id="SM00387">
    <property type="entry name" value="HATPase_c"/>
    <property type="match status" value="1"/>
</dbReference>
<dbReference type="InterPro" id="IPR035965">
    <property type="entry name" value="PAS-like_dom_sf"/>
</dbReference>
<keyword evidence="20" id="KW-1185">Reference proteome</keyword>
<evidence type="ECO:0000256" key="12">
    <source>
        <dbReference type="ARBA" id="ARBA00023012"/>
    </source>
</evidence>
<dbReference type="Gene3D" id="1.10.287.130">
    <property type="match status" value="1"/>
</dbReference>
<accession>A0A8J3WTQ4</accession>
<evidence type="ECO:0000256" key="14">
    <source>
        <dbReference type="ARBA" id="ARBA00039401"/>
    </source>
</evidence>